<feature type="compositionally biased region" description="Basic and acidic residues" evidence="1">
    <location>
        <begin position="587"/>
        <end position="602"/>
    </location>
</feature>
<dbReference type="Proteomes" id="UP001595846">
    <property type="component" value="Unassembled WGS sequence"/>
</dbReference>
<feature type="compositionally biased region" description="Basic and acidic residues" evidence="1">
    <location>
        <begin position="552"/>
        <end position="562"/>
    </location>
</feature>
<evidence type="ECO:0000256" key="1">
    <source>
        <dbReference type="SAM" id="MobiDB-lite"/>
    </source>
</evidence>
<evidence type="ECO:0000313" key="3">
    <source>
        <dbReference type="EMBL" id="MFC3959134.1"/>
    </source>
</evidence>
<dbReference type="PANTHER" id="PTHR11365:SF23">
    <property type="entry name" value="HYPOTHETICAL 5-OXOPROLINASE (EUROFUNG)-RELATED"/>
    <property type="match status" value="1"/>
</dbReference>
<protein>
    <submittedName>
        <fullName evidence="3">Hydantoinase B/oxoprolinase family protein</fullName>
    </submittedName>
</protein>
<dbReference type="RefSeq" id="WP_256533468.1">
    <property type="nucleotide sequence ID" value="NZ_CP101824.1"/>
</dbReference>
<gene>
    <name evidence="3" type="ORF">ACFOUR_12240</name>
</gene>
<dbReference type="InterPro" id="IPR045079">
    <property type="entry name" value="Oxoprolinase-like"/>
</dbReference>
<dbReference type="AlphaFoldDB" id="A0ABD5NQB4"/>
<evidence type="ECO:0000259" key="2">
    <source>
        <dbReference type="Pfam" id="PF02538"/>
    </source>
</evidence>
<dbReference type="EMBL" id="JBHSAQ010000010">
    <property type="protein sequence ID" value="MFC3959134.1"/>
    <property type="molecule type" value="Genomic_DNA"/>
</dbReference>
<reference evidence="3 4" key="1">
    <citation type="journal article" date="2019" name="Int. J. Syst. Evol. Microbiol.">
        <title>The Global Catalogue of Microorganisms (GCM) 10K type strain sequencing project: providing services to taxonomists for standard genome sequencing and annotation.</title>
        <authorList>
            <consortium name="The Broad Institute Genomics Platform"/>
            <consortium name="The Broad Institute Genome Sequencing Center for Infectious Disease"/>
            <person name="Wu L."/>
            <person name="Ma J."/>
        </authorList>
    </citation>
    <scope>NUCLEOTIDE SEQUENCE [LARGE SCALE GENOMIC DNA]</scope>
    <source>
        <strain evidence="3 4">IBRC-M 10256</strain>
    </source>
</reference>
<dbReference type="PANTHER" id="PTHR11365">
    <property type="entry name" value="5-OXOPROLINASE RELATED"/>
    <property type="match status" value="1"/>
</dbReference>
<dbReference type="Pfam" id="PF02538">
    <property type="entry name" value="Hydantoinase_B"/>
    <property type="match status" value="1"/>
</dbReference>
<feature type="region of interest" description="Disordered" evidence="1">
    <location>
        <begin position="576"/>
        <end position="602"/>
    </location>
</feature>
<feature type="domain" description="Hydantoinase B/oxoprolinase" evidence="2">
    <location>
        <begin position="14"/>
        <end position="552"/>
    </location>
</feature>
<accession>A0ABD5NQB4</accession>
<dbReference type="InterPro" id="IPR003692">
    <property type="entry name" value="Hydantoinase_B"/>
</dbReference>
<feature type="region of interest" description="Disordered" evidence="1">
    <location>
        <begin position="536"/>
        <end position="562"/>
    </location>
</feature>
<dbReference type="GeneID" id="73902598"/>
<evidence type="ECO:0000313" key="4">
    <source>
        <dbReference type="Proteomes" id="UP001595846"/>
    </source>
</evidence>
<sequence length="602" mass="65447">MSATNTAGSPNDVDGATVEVIRNYLTSAATEMQRTLIRTAYNTIVYEILDFGISMYDADKRLIADSPGLSMFLGANDYGLRRTIEHLDEAEFEPGDVILCNYPYWSSTHTLDVLVFMPVFLEGELVGYTASRAHWLDLGAKDDGYVLDSTDVHQEGLVFPGTKVYKGGEPDEEILDIIRFNSRIPDKVLGDLNAQIAALRTGAERLRGVHEKYGTETVETAIDSIIDHGERSAREAVAELPDGTWSAVGFADGITSDPDDLIRVEAEVTIDGEAFTVDLSGSSDQVDAPLNVPLGMSQTLAKLAFKSITTPEEDSNEGQYAPLSLEVPPGNLFHPEYPAPTFTLWTAFLAVDVIYEALAQAVPERVSASSGGDLCDIMLYGEDPETGRQFVEALNEGVGWGANDVRDGPNALMHIAESMVRNIPIEVFENKAPIEFDELSLRQDSGGPGENRGGLGIQRDYRFTHPTGGLSIIQKTKTEGWGMEGGEAGAKNVVALDLDDGWEERVQILVDNDELYDAADDDLKYAGMFRGSFEPGEIISNRSGGGGGYGDPLDRDPESVREDVVDGYVSPEAAREDYGVVVSADGELDRDATADLRDERRD</sequence>
<organism evidence="3 4">
    <name type="scientific">Halovivax cerinus</name>
    <dbReference type="NCBI Taxonomy" id="1487865"/>
    <lineage>
        <taxon>Archaea</taxon>
        <taxon>Methanobacteriati</taxon>
        <taxon>Methanobacteriota</taxon>
        <taxon>Stenosarchaea group</taxon>
        <taxon>Halobacteria</taxon>
        <taxon>Halobacteriales</taxon>
        <taxon>Natrialbaceae</taxon>
        <taxon>Halovivax</taxon>
    </lineage>
</organism>
<proteinExistence type="predicted"/>
<name>A0ABD5NQB4_9EURY</name>
<comment type="caution">
    <text evidence="3">The sequence shown here is derived from an EMBL/GenBank/DDBJ whole genome shotgun (WGS) entry which is preliminary data.</text>
</comment>
<keyword evidence="4" id="KW-1185">Reference proteome</keyword>